<gene>
    <name evidence="1" type="ORF">acsn021_02480</name>
</gene>
<accession>A0A6S6QUC6</accession>
<name>A0A6S6QUC6_9FIRM</name>
<dbReference type="RefSeq" id="WP_184093792.1">
    <property type="nucleotide sequence ID" value="NZ_AP023367.1"/>
</dbReference>
<keyword evidence="2" id="KW-1185">Reference proteome</keyword>
<sequence length="136" mass="15902">MEHWTEIYKNVIPDGKYQTLVQNGEESGLSIRLESKEYTININFGVVAAFRMLDEGILLNEVFYNNEIIKFKNNKFANVIYKIENGEFGNFIKNACNELYSYLELEHYTIVTMNYIIEIISSGEPDIKVKKTKHFD</sequence>
<organism evidence="1 2">
    <name type="scientific">Anaerocolumna cellulosilytica</name>
    <dbReference type="NCBI Taxonomy" id="433286"/>
    <lineage>
        <taxon>Bacteria</taxon>
        <taxon>Bacillati</taxon>
        <taxon>Bacillota</taxon>
        <taxon>Clostridia</taxon>
        <taxon>Lachnospirales</taxon>
        <taxon>Lachnospiraceae</taxon>
        <taxon>Anaerocolumna</taxon>
    </lineage>
</organism>
<proteinExistence type="predicted"/>
<protein>
    <submittedName>
        <fullName evidence="1">Uncharacterized protein</fullName>
    </submittedName>
</protein>
<reference evidence="1 2" key="1">
    <citation type="journal article" date="2016" name="Int. J. Syst. Evol. Microbiol.">
        <title>Descriptions of Anaerotaenia torta gen. nov., sp. nov. and Anaerocolumna cellulosilytica gen. nov., sp. nov. isolated from a methanogenic reactor of cattle waste.</title>
        <authorList>
            <person name="Uek A."/>
            <person name="Ohtaki Y."/>
            <person name="Kaku N."/>
            <person name="Ueki K."/>
        </authorList>
    </citation>
    <scope>NUCLEOTIDE SEQUENCE [LARGE SCALE GENOMIC DNA]</scope>
    <source>
        <strain evidence="1 2">SN021</strain>
    </source>
</reference>
<dbReference type="EMBL" id="AP023367">
    <property type="protein sequence ID" value="BCJ92679.1"/>
    <property type="molecule type" value="Genomic_DNA"/>
</dbReference>
<evidence type="ECO:0000313" key="1">
    <source>
        <dbReference type="EMBL" id="BCJ92679.1"/>
    </source>
</evidence>
<evidence type="ECO:0000313" key="2">
    <source>
        <dbReference type="Proteomes" id="UP000515561"/>
    </source>
</evidence>
<dbReference type="AlphaFoldDB" id="A0A6S6QUC6"/>
<dbReference type="KEGG" id="acel:acsn021_02480"/>
<dbReference type="Proteomes" id="UP000515561">
    <property type="component" value="Chromosome"/>
</dbReference>